<evidence type="ECO:0000313" key="1">
    <source>
        <dbReference type="EMBL" id="SDQ65057.1"/>
    </source>
</evidence>
<sequence>MSLSVGLPNAAGITIGGKSAKTIRELSDATADAAAQALGAKEGDDKSVKTGPVGLDKSADTQESQAGDNTSIAVKVLLKRLKELQQQLREQQQQLAAAQAASYSTPEAKITAVSAIQGQIADTNGAILQTSASLIKEMTKGSGTGSVVNTTA</sequence>
<name>A0A1H1CLJ4_9PSED</name>
<proteinExistence type="predicted"/>
<protein>
    <recommendedName>
        <fullName evidence="3">FlxA-like protein</fullName>
    </recommendedName>
</protein>
<gene>
    <name evidence="1" type="ORF">SAMN04490195_1282</name>
</gene>
<keyword evidence="2" id="KW-1185">Reference proteome</keyword>
<evidence type="ECO:0000313" key="2">
    <source>
        <dbReference type="Proteomes" id="UP000199570"/>
    </source>
</evidence>
<dbReference type="OrthoDB" id="7029599at2"/>
<organism evidence="1 2">
    <name type="scientific">Pseudomonas moorei</name>
    <dbReference type="NCBI Taxonomy" id="395599"/>
    <lineage>
        <taxon>Bacteria</taxon>
        <taxon>Pseudomonadati</taxon>
        <taxon>Pseudomonadota</taxon>
        <taxon>Gammaproteobacteria</taxon>
        <taxon>Pseudomonadales</taxon>
        <taxon>Pseudomonadaceae</taxon>
        <taxon>Pseudomonas</taxon>
    </lineage>
</organism>
<accession>A0A1H1CLJ4</accession>
<dbReference type="AlphaFoldDB" id="A0A1H1CLJ4"/>
<dbReference type="EMBL" id="FNKJ01000003">
    <property type="protein sequence ID" value="SDQ65057.1"/>
    <property type="molecule type" value="Genomic_DNA"/>
</dbReference>
<reference evidence="2" key="1">
    <citation type="submission" date="2016-10" db="EMBL/GenBank/DDBJ databases">
        <authorList>
            <person name="Varghese N."/>
            <person name="Submissions S."/>
        </authorList>
    </citation>
    <scope>NUCLEOTIDE SEQUENCE [LARGE SCALE GENOMIC DNA]</scope>
    <source>
        <strain evidence="2">BS3775</strain>
    </source>
</reference>
<dbReference type="RefSeq" id="WP_090318804.1">
    <property type="nucleotide sequence ID" value="NZ_FNKJ01000003.1"/>
</dbReference>
<evidence type="ECO:0008006" key="3">
    <source>
        <dbReference type="Google" id="ProtNLM"/>
    </source>
</evidence>
<dbReference type="Proteomes" id="UP000199570">
    <property type="component" value="Unassembled WGS sequence"/>
</dbReference>